<proteinExistence type="inferred from homology"/>
<gene>
    <name evidence="1" type="ORF">AKJ56_02220</name>
</gene>
<keyword evidence="2" id="KW-1185">Reference proteome</keyword>
<organism evidence="1 2">
    <name type="scientific">candidate division MSBL1 archaeon SCGC-AAA382N08</name>
    <dbReference type="NCBI Taxonomy" id="1698285"/>
    <lineage>
        <taxon>Archaea</taxon>
        <taxon>Methanobacteriati</taxon>
        <taxon>Methanobacteriota</taxon>
        <taxon>candidate division MSBL1</taxon>
    </lineage>
</organism>
<name>A0A133VN65_9EURY</name>
<evidence type="ECO:0000313" key="2">
    <source>
        <dbReference type="Proteomes" id="UP000070175"/>
    </source>
</evidence>
<protein>
    <submittedName>
        <fullName evidence="1">Uncharacterized protein</fullName>
    </submittedName>
</protein>
<dbReference type="HAMAP" id="MF_00338">
    <property type="entry name" value="UPF0145"/>
    <property type="match status" value="1"/>
</dbReference>
<dbReference type="InterPro" id="IPR035439">
    <property type="entry name" value="UPF0145_dom_sf"/>
</dbReference>
<dbReference type="Proteomes" id="UP000070175">
    <property type="component" value="Unassembled WGS sequence"/>
</dbReference>
<dbReference type="AlphaFoldDB" id="A0A133VN65"/>
<dbReference type="EMBL" id="LHYJ01000044">
    <property type="protein sequence ID" value="KXB07857.1"/>
    <property type="molecule type" value="Genomic_DNA"/>
</dbReference>
<dbReference type="Pfam" id="PF01906">
    <property type="entry name" value="YbjQ_1"/>
    <property type="match status" value="1"/>
</dbReference>
<sequence length="99" mass="10838">MVITTTDAIEGREIEEYLGIVSGEAMMGANIVKDFTAGIRNIIGGRSGQYEETIKEGRMEAVKDLEKEAREKDADAVIGVSFDYEEMAEGMLWINATGT</sequence>
<comment type="caution">
    <text evidence="1">The sequence shown here is derived from an EMBL/GenBank/DDBJ whole genome shotgun (WGS) entry which is preliminary data.</text>
</comment>
<dbReference type="PANTHER" id="PTHR34068:SF1">
    <property type="entry name" value="UPF0145 PROTEIN YBJQ"/>
    <property type="match status" value="1"/>
</dbReference>
<reference evidence="1 2" key="1">
    <citation type="journal article" date="2016" name="Sci. Rep.">
        <title>Metabolic traits of an uncultured archaeal lineage -MSBL1- from brine pools of the Red Sea.</title>
        <authorList>
            <person name="Mwirichia R."/>
            <person name="Alam I."/>
            <person name="Rashid M."/>
            <person name="Vinu M."/>
            <person name="Ba-Alawi W."/>
            <person name="Anthony Kamau A."/>
            <person name="Kamanda Ngugi D."/>
            <person name="Goker M."/>
            <person name="Klenk H.P."/>
            <person name="Bajic V."/>
            <person name="Stingl U."/>
        </authorList>
    </citation>
    <scope>NUCLEOTIDE SEQUENCE [LARGE SCALE GENOMIC DNA]</scope>
    <source>
        <strain evidence="1">SCGC-AAA382N08</strain>
    </source>
</reference>
<accession>A0A133VN65</accession>
<dbReference type="SUPFAM" id="SSF117782">
    <property type="entry name" value="YbjQ-like"/>
    <property type="match status" value="1"/>
</dbReference>
<dbReference type="InterPro" id="IPR002765">
    <property type="entry name" value="UPF0145_YbjQ-like"/>
</dbReference>
<evidence type="ECO:0000313" key="1">
    <source>
        <dbReference type="EMBL" id="KXB07857.1"/>
    </source>
</evidence>
<feature type="non-terminal residue" evidence="1">
    <location>
        <position position="99"/>
    </location>
</feature>
<dbReference type="PANTHER" id="PTHR34068">
    <property type="entry name" value="UPF0145 PROTEIN YBJQ"/>
    <property type="match status" value="1"/>
</dbReference>
<dbReference type="Gene3D" id="3.30.110.70">
    <property type="entry name" value="Hypothetical protein apc22750. Chain B"/>
    <property type="match status" value="1"/>
</dbReference>